<dbReference type="AlphaFoldDB" id="A0A7X1E346"/>
<name>A0A7X1E346_9BACT</name>
<evidence type="ECO:0000313" key="1">
    <source>
        <dbReference type="EMBL" id="MBC2600573.1"/>
    </source>
</evidence>
<accession>A0A7X1E346</accession>
<dbReference type="RefSeq" id="WP_185691321.1">
    <property type="nucleotide sequence ID" value="NZ_JACHVA010000024.1"/>
</dbReference>
<reference evidence="1 2" key="1">
    <citation type="submission" date="2020-07" db="EMBL/GenBank/DDBJ databases">
        <authorList>
            <person name="Feng X."/>
        </authorList>
    </citation>
    <scope>NUCLEOTIDE SEQUENCE [LARGE SCALE GENOMIC DNA]</scope>
    <source>
        <strain evidence="1 2">JCM14086</strain>
    </source>
</reference>
<evidence type="ECO:0000313" key="2">
    <source>
        <dbReference type="Proteomes" id="UP000525652"/>
    </source>
</evidence>
<gene>
    <name evidence="1" type="ORF">H5P30_02130</name>
</gene>
<comment type="caution">
    <text evidence="1">The sequence shown here is derived from an EMBL/GenBank/DDBJ whole genome shotgun (WGS) entry which is preliminary data.</text>
</comment>
<sequence length="87" mass="10358">MKETISYCVYDRTTGYEFRDVRFSVHPRRKEIVLIEKEGYTEDEGEYYEIEDIVHRDHKGDDVRVSIFARKINYDISSGRSTLDSDN</sequence>
<protein>
    <submittedName>
        <fullName evidence="1">Uncharacterized protein</fullName>
    </submittedName>
</protein>
<organism evidence="1 2">
    <name type="scientific">Puniceicoccus vermicola</name>
    <dbReference type="NCBI Taxonomy" id="388746"/>
    <lineage>
        <taxon>Bacteria</taxon>
        <taxon>Pseudomonadati</taxon>
        <taxon>Verrucomicrobiota</taxon>
        <taxon>Opitutia</taxon>
        <taxon>Puniceicoccales</taxon>
        <taxon>Puniceicoccaceae</taxon>
        <taxon>Puniceicoccus</taxon>
    </lineage>
</organism>
<keyword evidence="2" id="KW-1185">Reference proteome</keyword>
<dbReference type="Proteomes" id="UP000525652">
    <property type="component" value="Unassembled WGS sequence"/>
</dbReference>
<dbReference type="EMBL" id="JACHVA010000024">
    <property type="protein sequence ID" value="MBC2600573.1"/>
    <property type="molecule type" value="Genomic_DNA"/>
</dbReference>
<proteinExistence type="predicted"/>